<keyword evidence="3" id="KW-0418">Kinase</keyword>
<dbReference type="Gene3D" id="3.30.200.20">
    <property type="entry name" value="Phosphorylase Kinase, domain 1"/>
    <property type="match status" value="1"/>
</dbReference>
<dbReference type="PANTHER" id="PTHR43289">
    <property type="entry name" value="MITOGEN-ACTIVATED PROTEIN KINASE KINASE KINASE 20-RELATED"/>
    <property type="match status" value="1"/>
</dbReference>
<proteinExistence type="predicted"/>
<feature type="region of interest" description="Disordered" evidence="5">
    <location>
        <begin position="272"/>
        <end position="303"/>
    </location>
</feature>
<protein>
    <submittedName>
        <fullName evidence="8">Unannotated protein</fullName>
    </submittedName>
</protein>
<dbReference type="InterPro" id="IPR008271">
    <property type="entry name" value="Ser/Thr_kinase_AS"/>
</dbReference>
<dbReference type="GO" id="GO:0004674">
    <property type="term" value="F:protein serine/threonine kinase activity"/>
    <property type="evidence" value="ECO:0007669"/>
    <property type="project" value="TreeGrafter"/>
</dbReference>
<dbReference type="EMBL" id="CAEZYQ010000005">
    <property type="protein sequence ID" value="CAB4735599.1"/>
    <property type="molecule type" value="Genomic_DNA"/>
</dbReference>
<dbReference type="SUPFAM" id="SSF56112">
    <property type="entry name" value="Protein kinase-like (PK-like)"/>
    <property type="match status" value="1"/>
</dbReference>
<dbReference type="Pfam" id="PF00069">
    <property type="entry name" value="Pkinase"/>
    <property type="match status" value="1"/>
</dbReference>
<sequence length="329" mass="34316">MPPTRPRTPGRPHRPPGRDPGAPSGERDVAGRYALHSHLGTGGMGTVWRATDRRTGEEVALKLLRGGHHDPGSAALLRFVREQSVRIEHPHVLSPTGWVAEDDRVALATSLVRGGTVEDLLLEHGPLPTTYAAALLDQLLDALRAVHAAGVVHRDVKPANLLLDPTGPGRPRLLLADFGVAVVVGDARLTRAPGPVGTDGYLAPELAAGGPPTPAQDLYAVGVVGTQLLTAAGPDAPLPPGPLAPLLAALRDPDPFRRPADAATALTALRSLHLPPGPPWSRDRPTPDVRDRMRATSPTAPRPGPAALALPVALLLLALGLLVTALLLT</sequence>
<accession>A0A6J6SN24</accession>
<evidence type="ECO:0000259" key="7">
    <source>
        <dbReference type="PROSITE" id="PS50011"/>
    </source>
</evidence>
<feature type="compositionally biased region" description="Basic and acidic residues" evidence="5">
    <location>
        <begin position="281"/>
        <end position="294"/>
    </location>
</feature>
<dbReference type="GO" id="GO:0005524">
    <property type="term" value="F:ATP binding"/>
    <property type="evidence" value="ECO:0007669"/>
    <property type="project" value="UniProtKB-KW"/>
</dbReference>
<evidence type="ECO:0000256" key="3">
    <source>
        <dbReference type="ARBA" id="ARBA00022777"/>
    </source>
</evidence>
<dbReference type="Gene3D" id="1.10.510.10">
    <property type="entry name" value="Transferase(Phosphotransferase) domain 1"/>
    <property type="match status" value="1"/>
</dbReference>
<feature type="transmembrane region" description="Helical" evidence="6">
    <location>
        <begin position="306"/>
        <end position="328"/>
    </location>
</feature>
<name>A0A6J6SN24_9ZZZZ</name>
<dbReference type="InterPro" id="IPR017441">
    <property type="entry name" value="Protein_kinase_ATP_BS"/>
</dbReference>
<dbReference type="PANTHER" id="PTHR43289:SF6">
    <property type="entry name" value="SERINE_THREONINE-PROTEIN KINASE NEKL-3"/>
    <property type="match status" value="1"/>
</dbReference>
<dbReference type="AlphaFoldDB" id="A0A6J6SN24"/>
<feature type="domain" description="Protein kinase" evidence="7">
    <location>
        <begin position="33"/>
        <end position="329"/>
    </location>
</feature>
<dbReference type="InterPro" id="IPR000719">
    <property type="entry name" value="Prot_kinase_dom"/>
</dbReference>
<dbReference type="PROSITE" id="PS00107">
    <property type="entry name" value="PROTEIN_KINASE_ATP"/>
    <property type="match status" value="1"/>
</dbReference>
<keyword evidence="6" id="KW-0472">Membrane</keyword>
<dbReference type="InterPro" id="IPR011009">
    <property type="entry name" value="Kinase-like_dom_sf"/>
</dbReference>
<evidence type="ECO:0000256" key="2">
    <source>
        <dbReference type="ARBA" id="ARBA00022741"/>
    </source>
</evidence>
<evidence type="ECO:0000256" key="5">
    <source>
        <dbReference type="SAM" id="MobiDB-lite"/>
    </source>
</evidence>
<reference evidence="8" key="1">
    <citation type="submission" date="2020-05" db="EMBL/GenBank/DDBJ databases">
        <authorList>
            <person name="Chiriac C."/>
            <person name="Salcher M."/>
            <person name="Ghai R."/>
            <person name="Kavagutti S V."/>
        </authorList>
    </citation>
    <scope>NUCLEOTIDE SEQUENCE</scope>
</reference>
<dbReference type="PROSITE" id="PS50011">
    <property type="entry name" value="PROTEIN_KINASE_DOM"/>
    <property type="match status" value="1"/>
</dbReference>
<dbReference type="SMART" id="SM00220">
    <property type="entry name" value="S_TKc"/>
    <property type="match status" value="1"/>
</dbReference>
<evidence type="ECO:0000256" key="1">
    <source>
        <dbReference type="ARBA" id="ARBA00022679"/>
    </source>
</evidence>
<gene>
    <name evidence="8" type="ORF">UFOPK2761_00872</name>
</gene>
<organism evidence="8">
    <name type="scientific">freshwater metagenome</name>
    <dbReference type="NCBI Taxonomy" id="449393"/>
    <lineage>
        <taxon>unclassified sequences</taxon>
        <taxon>metagenomes</taxon>
        <taxon>ecological metagenomes</taxon>
    </lineage>
</organism>
<dbReference type="CDD" id="cd14014">
    <property type="entry name" value="STKc_PknB_like"/>
    <property type="match status" value="1"/>
</dbReference>
<keyword evidence="6" id="KW-0812">Transmembrane</keyword>
<keyword evidence="6" id="KW-1133">Transmembrane helix</keyword>
<keyword evidence="2" id="KW-0547">Nucleotide-binding</keyword>
<evidence type="ECO:0000256" key="6">
    <source>
        <dbReference type="SAM" id="Phobius"/>
    </source>
</evidence>
<evidence type="ECO:0000256" key="4">
    <source>
        <dbReference type="ARBA" id="ARBA00022840"/>
    </source>
</evidence>
<keyword evidence="4" id="KW-0067">ATP-binding</keyword>
<feature type="region of interest" description="Disordered" evidence="5">
    <location>
        <begin position="1"/>
        <end position="28"/>
    </location>
</feature>
<evidence type="ECO:0000313" key="8">
    <source>
        <dbReference type="EMBL" id="CAB4735599.1"/>
    </source>
</evidence>
<dbReference type="PROSITE" id="PS00108">
    <property type="entry name" value="PROTEIN_KINASE_ST"/>
    <property type="match status" value="1"/>
</dbReference>
<keyword evidence="1" id="KW-0808">Transferase</keyword>